<organism evidence="2 3">
    <name type="scientific">Chaetoceros tenuissimus</name>
    <dbReference type="NCBI Taxonomy" id="426638"/>
    <lineage>
        <taxon>Eukaryota</taxon>
        <taxon>Sar</taxon>
        <taxon>Stramenopiles</taxon>
        <taxon>Ochrophyta</taxon>
        <taxon>Bacillariophyta</taxon>
        <taxon>Coscinodiscophyceae</taxon>
        <taxon>Chaetocerotophycidae</taxon>
        <taxon>Chaetocerotales</taxon>
        <taxon>Chaetocerotaceae</taxon>
        <taxon>Chaetoceros</taxon>
    </lineage>
</organism>
<dbReference type="AlphaFoldDB" id="A0AAD3D7E6"/>
<evidence type="ECO:0000313" key="3">
    <source>
        <dbReference type="Proteomes" id="UP001054902"/>
    </source>
</evidence>
<feature type="region of interest" description="Disordered" evidence="1">
    <location>
        <begin position="102"/>
        <end position="130"/>
    </location>
</feature>
<feature type="compositionally biased region" description="Polar residues" evidence="1">
    <location>
        <begin position="116"/>
        <end position="130"/>
    </location>
</feature>
<dbReference type="Proteomes" id="UP001054902">
    <property type="component" value="Unassembled WGS sequence"/>
</dbReference>
<dbReference type="EMBL" id="BLLK01000062">
    <property type="protein sequence ID" value="GFH59216.1"/>
    <property type="molecule type" value="Genomic_DNA"/>
</dbReference>
<sequence>MPSNIIPNKIRVSGGGFHYCNGVYERRSPTIIPAGFDRTCRAMNWDTEQMWKQLSDQSRPWYEAENESYIYWNRGDGKFWIDGPSGAGVYIVKNDGLTPPSEGWVSLSNDYEPAPTVSSLDNEASSQGDL</sequence>
<protein>
    <submittedName>
        <fullName evidence="2">Uncharacterized protein</fullName>
    </submittedName>
</protein>
<proteinExistence type="predicted"/>
<evidence type="ECO:0000313" key="2">
    <source>
        <dbReference type="EMBL" id="GFH59216.1"/>
    </source>
</evidence>
<gene>
    <name evidence="2" type="ORF">CTEN210_15692</name>
</gene>
<comment type="caution">
    <text evidence="2">The sequence shown here is derived from an EMBL/GenBank/DDBJ whole genome shotgun (WGS) entry which is preliminary data.</text>
</comment>
<keyword evidence="3" id="KW-1185">Reference proteome</keyword>
<evidence type="ECO:0000256" key="1">
    <source>
        <dbReference type="SAM" id="MobiDB-lite"/>
    </source>
</evidence>
<reference evidence="2 3" key="1">
    <citation type="journal article" date="2021" name="Sci. Rep.">
        <title>The genome of the diatom Chaetoceros tenuissimus carries an ancient integrated fragment of an extant virus.</title>
        <authorList>
            <person name="Hongo Y."/>
            <person name="Kimura K."/>
            <person name="Takaki Y."/>
            <person name="Yoshida Y."/>
            <person name="Baba S."/>
            <person name="Kobayashi G."/>
            <person name="Nagasaki K."/>
            <person name="Hano T."/>
            <person name="Tomaru Y."/>
        </authorList>
    </citation>
    <scope>NUCLEOTIDE SEQUENCE [LARGE SCALE GENOMIC DNA]</scope>
    <source>
        <strain evidence="2 3">NIES-3715</strain>
    </source>
</reference>
<name>A0AAD3D7E6_9STRA</name>
<accession>A0AAD3D7E6</accession>